<protein>
    <recommendedName>
        <fullName evidence="4">BTB domain-containing protein</fullName>
    </recommendedName>
</protein>
<feature type="region of interest" description="Disordered" evidence="1">
    <location>
        <begin position="1"/>
        <end position="28"/>
    </location>
</feature>
<keyword evidence="3" id="KW-1185">Reference proteome</keyword>
<proteinExistence type="predicted"/>
<feature type="compositionally biased region" description="Polar residues" evidence="1">
    <location>
        <begin position="1"/>
        <end position="16"/>
    </location>
</feature>
<gene>
    <name evidence="2" type="ORF">M9Y10_017826</name>
</gene>
<evidence type="ECO:0000313" key="3">
    <source>
        <dbReference type="Proteomes" id="UP001470230"/>
    </source>
</evidence>
<evidence type="ECO:0000256" key="1">
    <source>
        <dbReference type="SAM" id="MobiDB-lite"/>
    </source>
</evidence>
<sequence>MSISGGCNKENSNSNEQNDKNDEYVYEEEEEDLRQPIFNLTSIQSQADPWEYINDQSIDDAYETTLYHIRINRANVIRLFRTHKEIIMSVVSPMFCDIHSVFIEEMTPETSPPSEDLIRMWQACYSDIYLRTPNKKALSLFFDVIPYFYSFVVYSMYLNLPTPLGICPPKRFKIARRVVYMFSSITYLNSAIKSIMNQLFDPEIKLKPIYKKPEESVLLPVEDITGLVDLERRPKDRSRRFDMTSVSPIATKIHRKPVHACKFLYPLNGDKTFKKELKSFTQKPKAPGDFTPDLDTKSLLMRARCKNVEHELQQVEMDSAVKRTKLMHFFQSDRELVETKRIAVANATPEQKEIFIEQLRRNQERGAFVEDPKITMELLKLSPIIAEVPPLSTGIHGKIEKIVDNVLSQCAVEQRNQVEVEEHLTHEMRNMVIDVRRVFTPKPSKKFF</sequence>
<organism evidence="2 3">
    <name type="scientific">Tritrichomonas musculus</name>
    <dbReference type="NCBI Taxonomy" id="1915356"/>
    <lineage>
        <taxon>Eukaryota</taxon>
        <taxon>Metamonada</taxon>
        <taxon>Parabasalia</taxon>
        <taxon>Tritrichomonadida</taxon>
        <taxon>Tritrichomonadidae</taxon>
        <taxon>Tritrichomonas</taxon>
    </lineage>
</organism>
<evidence type="ECO:0008006" key="4">
    <source>
        <dbReference type="Google" id="ProtNLM"/>
    </source>
</evidence>
<name>A0ABR2HW75_9EUKA</name>
<evidence type="ECO:0000313" key="2">
    <source>
        <dbReference type="EMBL" id="KAK8852834.1"/>
    </source>
</evidence>
<dbReference type="Proteomes" id="UP001470230">
    <property type="component" value="Unassembled WGS sequence"/>
</dbReference>
<accession>A0ABR2HW75</accession>
<dbReference type="EMBL" id="JAPFFF010000023">
    <property type="protein sequence ID" value="KAK8852834.1"/>
    <property type="molecule type" value="Genomic_DNA"/>
</dbReference>
<comment type="caution">
    <text evidence="2">The sequence shown here is derived from an EMBL/GenBank/DDBJ whole genome shotgun (WGS) entry which is preliminary data.</text>
</comment>
<reference evidence="2 3" key="1">
    <citation type="submission" date="2024-04" db="EMBL/GenBank/DDBJ databases">
        <title>Tritrichomonas musculus Genome.</title>
        <authorList>
            <person name="Alves-Ferreira E."/>
            <person name="Grigg M."/>
            <person name="Lorenzi H."/>
            <person name="Galac M."/>
        </authorList>
    </citation>
    <scope>NUCLEOTIDE SEQUENCE [LARGE SCALE GENOMIC DNA]</scope>
    <source>
        <strain evidence="2 3">EAF2021</strain>
    </source>
</reference>